<evidence type="ECO:0000256" key="2">
    <source>
        <dbReference type="ARBA" id="ARBA00023002"/>
    </source>
</evidence>
<organism evidence="4 5">
    <name type="scientific">Sinanodonta woodiana</name>
    <name type="common">Chinese pond mussel</name>
    <name type="synonym">Anodonta woodiana</name>
    <dbReference type="NCBI Taxonomy" id="1069815"/>
    <lineage>
        <taxon>Eukaryota</taxon>
        <taxon>Metazoa</taxon>
        <taxon>Spiralia</taxon>
        <taxon>Lophotrochozoa</taxon>
        <taxon>Mollusca</taxon>
        <taxon>Bivalvia</taxon>
        <taxon>Autobranchia</taxon>
        <taxon>Heteroconchia</taxon>
        <taxon>Palaeoheterodonta</taxon>
        <taxon>Unionida</taxon>
        <taxon>Unionoidea</taxon>
        <taxon>Unionidae</taxon>
        <taxon>Unioninae</taxon>
        <taxon>Sinanodonta</taxon>
    </lineage>
</organism>
<keyword evidence="2" id="KW-0560">Oxidoreductase</keyword>
<evidence type="ECO:0000313" key="4">
    <source>
        <dbReference type="EMBL" id="KAL3832402.1"/>
    </source>
</evidence>
<keyword evidence="5" id="KW-1185">Reference proteome</keyword>
<name>A0ABD3T7P3_SINWO</name>
<dbReference type="InterPro" id="IPR020904">
    <property type="entry name" value="Sc_DH/Rdtase_CS"/>
</dbReference>
<gene>
    <name evidence="4" type="ORF">ACJMK2_024049</name>
</gene>
<protein>
    <submittedName>
        <fullName evidence="4">Uncharacterized protein</fullName>
    </submittedName>
</protein>
<reference evidence="4 5" key="1">
    <citation type="submission" date="2024-11" db="EMBL/GenBank/DDBJ databases">
        <title>Chromosome-level genome assembly of the freshwater bivalve Anodonta woodiana.</title>
        <authorList>
            <person name="Chen X."/>
        </authorList>
    </citation>
    <scope>NUCLEOTIDE SEQUENCE [LARGE SCALE GENOMIC DNA]</scope>
    <source>
        <strain evidence="4">MN2024</strain>
        <tissue evidence="4">Gills</tissue>
    </source>
</reference>
<dbReference type="PANTHER" id="PTHR43313:SF50">
    <property type="entry name" value="GH26015P"/>
    <property type="match status" value="1"/>
</dbReference>
<dbReference type="EMBL" id="JBJQND010000019">
    <property type="protein sequence ID" value="KAL3832402.1"/>
    <property type="molecule type" value="Genomic_DNA"/>
</dbReference>
<dbReference type="PANTHER" id="PTHR43313">
    <property type="entry name" value="SHORT-CHAIN DEHYDROGENASE/REDUCTASE FAMILY 9C"/>
    <property type="match status" value="1"/>
</dbReference>
<proteinExistence type="inferred from homology"/>
<dbReference type="Proteomes" id="UP001634394">
    <property type="component" value="Unassembled WGS sequence"/>
</dbReference>
<dbReference type="Pfam" id="PF00106">
    <property type="entry name" value="adh_short"/>
    <property type="match status" value="1"/>
</dbReference>
<evidence type="ECO:0000313" key="5">
    <source>
        <dbReference type="Proteomes" id="UP001634394"/>
    </source>
</evidence>
<evidence type="ECO:0000256" key="3">
    <source>
        <dbReference type="RuleBase" id="RU000363"/>
    </source>
</evidence>
<dbReference type="PRINTS" id="PR00080">
    <property type="entry name" value="SDRFAMILY"/>
</dbReference>
<dbReference type="SUPFAM" id="SSF51735">
    <property type="entry name" value="NAD(P)-binding Rossmann-fold domains"/>
    <property type="match status" value="1"/>
</dbReference>
<dbReference type="PROSITE" id="PS00061">
    <property type="entry name" value="ADH_SHORT"/>
    <property type="match status" value="1"/>
</dbReference>
<comment type="similarity">
    <text evidence="1 3">Belongs to the short-chain dehydrogenases/reductases (SDR) family.</text>
</comment>
<evidence type="ECO:0000256" key="1">
    <source>
        <dbReference type="ARBA" id="ARBA00006484"/>
    </source>
</evidence>
<dbReference type="Gene3D" id="3.40.50.720">
    <property type="entry name" value="NAD(P)-binding Rossmann-like Domain"/>
    <property type="match status" value="1"/>
</dbReference>
<dbReference type="InterPro" id="IPR036291">
    <property type="entry name" value="NAD(P)-bd_dom_sf"/>
</dbReference>
<dbReference type="GO" id="GO:0016491">
    <property type="term" value="F:oxidoreductase activity"/>
    <property type="evidence" value="ECO:0007669"/>
    <property type="project" value="UniProtKB-KW"/>
</dbReference>
<dbReference type="PRINTS" id="PR00081">
    <property type="entry name" value="GDHRDH"/>
</dbReference>
<dbReference type="InterPro" id="IPR002347">
    <property type="entry name" value="SDR_fam"/>
</dbReference>
<dbReference type="FunFam" id="3.40.50.720:FF:000074">
    <property type="entry name" value="Retinol dehydrogenase type 1"/>
    <property type="match status" value="1"/>
</dbReference>
<sequence>MMVWFTIGCCVAFYILHWLFRKIPQRKYPSKYVVITGCDSGFGNMLAKRLDHMDFHVFAGCLTEKGATELRKTCSNRLITLDLDVTNAVSIQKAFKQVKSNIPSDTGLWGLVNNAGIPGELGHVEWMTRADYDQVMAVNTFGMVDVTKTFLPLIRRTRGRIVNMASVMGRFPAATAPYVMSKFAVEGYSGVLRYQLRPFSISVHVIEPGFFQTGITSNELIRKDLENKYARLEPEIQQAYGSKYRDKMISRATNSLHLLNSPKVHKVVDAYTHALTARFPKARYTVGWDANLFFRPLSLLPDWVADLIIGRFLLKPDSE</sequence>
<accession>A0ABD3T7P3</accession>
<comment type="caution">
    <text evidence="4">The sequence shown here is derived from an EMBL/GenBank/DDBJ whole genome shotgun (WGS) entry which is preliminary data.</text>
</comment>
<dbReference type="AlphaFoldDB" id="A0ABD3T7P3"/>